<name>A0A069SDC3_PHOVU</name>
<dbReference type="Proteomes" id="UP000027661">
    <property type="component" value="Unassembled WGS sequence"/>
</dbReference>
<accession>A0A069SDC3</accession>
<evidence type="ECO:0000313" key="2">
    <source>
        <dbReference type="Proteomes" id="UP000027661"/>
    </source>
</evidence>
<proteinExistence type="predicted"/>
<comment type="caution">
    <text evidence="1">The sequence shown here is derived from an EMBL/GenBank/DDBJ whole genome shotgun (WGS) entry which is preliminary data.</text>
</comment>
<reference evidence="1 2" key="1">
    <citation type="submission" date="2014-04" db="EMBL/GenBank/DDBJ databases">
        <authorList>
            <person name="Sears C."/>
            <person name="Carroll K."/>
            <person name="Sack B.R."/>
            <person name="Qadri F."/>
            <person name="Myers L.L."/>
            <person name="Chung G.-T."/>
            <person name="Escheverria P."/>
            <person name="Fraser C.M."/>
            <person name="Sadzewicz L."/>
            <person name="Shefchek K.A."/>
            <person name="Tallon L."/>
            <person name="Das S.P."/>
            <person name="Daugherty S."/>
            <person name="Mongodin E.F."/>
        </authorList>
    </citation>
    <scope>NUCLEOTIDE SEQUENCE [LARGE SCALE GENOMIC DNA]</scope>
    <source>
        <strain evidence="1 2">3975 RP4</strain>
    </source>
</reference>
<sequence length="215" mass="24678">MKLILCWLGIWIFCVGLFAQNTKDNSSYLFDEFQDCLIVYKDGRQFTAPVNYDLIKKHYVFKDPEQQEKEFSDPELIAVLRIGNRSFLIGKQEAVEVIQAQPKFNVIYTGDTRRAPKKISYGGTTQTASVDNYSGLTGTGLSGGIQDAQRIVTGINKTYEVGVGKKTKRFYNKKSFLKLFPKKQQVRWNRYIEENKIDFGSVDQVFKLFQVSISH</sequence>
<dbReference type="PATRIC" id="fig|1339352.3.peg.2857"/>
<gene>
    <name evidence="1" type="ORF">M099_2988</name>
</gene>
<dbReference type="EMBL" id="JNHM01000050">
    <property type="protein sequence ID" value="KDS52053.1"/>
    <property type="molecule type" value="Genomic_DNA"/>
</dbReference>
<dbReference type="RefSeq" id="WP_032953094.1">
    <property type="nucleotide sequence ID" value="NZ_JNHM01000050.1"/>
</dbReference>
<evidence type="ECO:0000313" key="1">
    <source>
        <dbReference type="EMBL" id="KDS52053.1"/>
    </source>
</evidence>
<dbReference type="AlphaFoldDB" id="A0A069SDC3"/>
<protein>
    <submittedName>
        <fullName evidence="1">Uncharacterized protein</fullName>
    </submittedName>
</protein>
<organism evidence="1 2">
    <name type="scientific">Phocaeicola vulgatus str. 3975 RP4</name>
    <dbReference type="NCBI Taxonomy" id="1339352"/>
    <lineage>
        <taxon>Bacteria</taxon>
        <taxon>Pseudomonadati</taxon>
        <taxon>Bacteroidota</taxon>
        <taxon>Bacteroidia</taxon>
        <taxon>Bacteroidales</taxon>
        <taxon>Bacteroidaceae</taxon>
        <taxon>Phocaeicola</taxon>
    </lineage>
</organism>